<comment type="similarity">
    <text evidence="2">Belongs to the OmpP1/FadL family.</text>
</comment>
<dbReference type="Gene3D" id="2.40.160.60">
    <property type="entry name" value="Outer membrane protein transport protein (OMPP1/FadL/TodX)"/>
    <property type="match status" value="1"/>
</dbReference>
<keyword evidence="5 8" id="KW-0732">Signal</keyword>
<dbReference type="EMBL" id="PHHA01000018">
    <property type="protein sequence ID" value="PJG85098.1"/>
    <property type="molecule type" value="Genomic_DNA"/>
</dbReference>
<dbReference type="Proteomes" id="UP000229329">
    <property type="component" value="Unassembled WGS sequence"/>
</dbReference>
<keyword evidence="4" id="KW-0812">Transmembrane</keyword>
<reference evidence="9 10" key="1">
    <citation type="submission" date="2017-11" db="EMBL/GenBank/DDBJ databases">
        <title>Reclassification of Bisgaard taxon 7 as Conservatibacter flavescens gen. nov., sp. nov.</title>
        <authorList>
            <person name="Christensen H."/>
        </authorList>
    </citation>
    <scope>NUCLEOTIDE SEQUENCE [LARGE SCALE GENOMIC DNA]</scope>
    <source>
        <strain evidence="9 10">7_4</strain>
    </source>
</reference>
<dbReference type="PANTHER" id="PTHR35093">
    <property type="entry name" value="OUTER MEMBRANE PROTEIN NMB0088-RELATED"/>
    <property type="match status" value="1"/>
</dbReference>
<keyword evidence="7" id="KW-0998">Cell outer membrane</keyword>
<feature type="signal peptide" evidence="8">
    <location>
        <begin position="1"/>
        <end position="25"/>
    </location>
</feature>
<dbReference type="RefSeq" id="WP_100288956.1">
    <property type="nucleotide sequence ID" value="NZ_PHHA01000018.1"/>
</dbReference>
<organism evidence="9 10">
    <name type="scientific">Conservatibacter flavescens</name>
    <dbReference type="NCBI Taxonomy" id="28161"/>
    <lineage>
        <taxon>Bacteria</taxon>
        <taxon>Pseudomonadati</taxon>
        <taxon>Pseudomonadota</taxon>
        <taxon>Gammaproteobacteria</taxon>
        <taxon>Pasteurellales</taxon>
        <taxon>Pasteurellaceae</taxon>
        <taxon>Conservatibacter</taxon>
    </lineage>
</organism>
<evidence type="ECO:0000313" key="10">
    <source>
        <dbReference type="Proteomes" id="UP000229329"/>
    </source>
</evidence>
<comment type="subcellular location">
    <subcellularLocation>
        <location evidence="1">Cell outer membrane</location>
        <topology evidence="1">Multi-pass membrane protein</topology>
    </subcellularLocation>
</comment>
<dbReference type="SUPFAM" id="SSF56935">
    <property type="entry name" value="Porins"/>
    <property type="match status" value="1"/>
</dbReference>
<evidence type="ECO:0008006" key="11">
    <source>
        <dbReference type="Google" id="ProtNLM"/>
    </source>
</evidence>
<feature type="chain" id="PRO_5014999777" description="Long-chain fatty acid outer membrane transporter" evidence="8">
    <location>
        <begin position="26"/>
        <end position="451"/>
    </location>
</feature>
<dbReference type="InterPro" id="IPR005017">
    <property type="entry name" value="OMPP1/FadL/TodX"/>
</dbReference>
<dbReference type="Pfam" id="PF03349">
    <property type="entry name" value="Toluene_X"/>
    <property type="match status" value="1"/>
</dbReference>
<proteinExistence type="inferred from homology"/>
<evidence type="ECO:0000256" key="5">
    <source>
        <dbReference type="ARBA" id="ARBA00022729"/>
    </source>
</evidence>
<evidence type="ECO:0000313" key="9">
    <source>
        <dbReference type="EMBL" id="PJG85098.1"/>
    </source>
</evidence>
<keyword evidence="3" id="KW-1134">Transmembrane beta strand</keyword>
<accession>A0A2M8S1W2</accession>
<dbReference type="AlphaFoldDB" id="A0A2M8S1W2"/>
<dbReference type="PANTHER" id="PTHR35093:SF3">
    <property type="entry name" value="LONG-CHAIN FATTY ACID TRANSPORT PROTEIN"/>
    <property type="match status" value="1"/>
</dbReference>
<sequence>MTKTNLLTKTLLASALISVTSGASAAAFQLAEVSTSGLGRAYAGEAAIADNAAVVATNPALMTQFKRPEFSIGGVYVDSKIRLNGDVQLTGSTPLAAGTIAMANQFGSTSGSANVNSVVPGAFVPNLYYIHPIDDRFAVGGGMNVNFGMKSEFDADYNAGLFGGTTDLTALNLNLSGAYKISEGWSIGLGLNAVYAKAKVERTAGVVSPLLNLQRAAAGLAPNLNSSSVITHLEDDAWGFGWNAGVTYNFNENNRVGLAYHSHINIDFKDNSAVSPRNPLGATGELTLNLPAYWEFSGYHKMTDKFAMHYSYKYTTWNRFKELCGTYVSSGQTCDALYKKEEFKNNQRLALGATYDVNDALTVRAGIAYDETAAGQHKSASIPDTDRTWYSVGLTYKFTPNFSADFGYTHIRGSKTQFVETETLANGVVLQADYSSKSSANLYGLNLNYRF</sequence>
<comment type="caution">
    <text evidence="9">The sequence shown here is derived from an EMBL/GenBank/DDBJ whole genome shotgun (WGS) entry which is preliminary data.</text>
</comment>
<evidence type="ECO:0000256" key="3">
    <source>
        <dbReference type="ARBA" id="ARBA00022452"/>
    </source>
</evidence>
<dbReference type="GO" id="GO:0009279">
    <property type="term" value="C:cell outer membrane"/>
    <property type="evidence" value="ECO:0007669"/>
    <property type="project" value="UniProtKB-SubCell"/>
</dbReference>
<keyword evidence="10" id="KW-1185">Reference proteome</keyword>
<name>A0A2M8S1W2_9PAST</name>
<evidence type="ECO:0000256" key="1">
    <source>
        <dbReference type="ARBA" id="ARBA00004571"/>
    </source>
</evidence>
<evidence type="ECO:0000256" key="6">
    <source>
        <dbReference type="ARBA" id="ARBA00023136"/>
    </source>
</evidence>
<evidence type="ECO:0000256" key="7">
    <source>
        <dbReference type="ARBA" id="ARBA00023237"/>
    </source>
</evidence>
<evidence type="ECO:0000256" key="8">
    <source>
        <dbReference type="SAM" id="SignalP"/>
    </source>
</evidence>
<evidence type="ECO:0000256" key="4">
    <source>
        <dbReference type="ARBA" id="ARBA00022692"/>
    </source>
</evidence>
<protein>
    <recommendedName>
        <fullName evidence="11">Long-chain fatty acid outer membrane transporter</fullName>
    </recommendedName>
</protein>
<gene>
    <name evidence="9" type="ORF">CVP05_07520</name>
</gene>
<keyword evidence="6" id="KW-0472">Membrane</keyword>
<dbReference type="OrthoDB" id="19849at2"/>
<evidence type="ECO:0000256" key="2">
    <source>
        <dbReference type="ARBA" id="ARBA00008163"/>
    </source>
</evidence>
<dbReference type="GO" id="GO:0015483">
    <property type="term" value="F:long-chain fatty acid transporting porin activity"/>
    <property type="evidence" value="ECO:0007669"/>
    <property type="project" value="TreeGrafter"/>
</dbReference>